<protein>
    <recommendedName>
        <fullName evidence="7">GLUG domain-containing protein</fullName>
    </recommendedName>
</protein>
<evidence type="ECO:0000256" key="4">
    <source>
        <dbReference type="SAM" id="SignalP"/>
    </source>
</evidence>
<keyword evidence="1" id="KW-0175">Coiled coil</keyword>
<keyword evidence="3" id="KW-0812">Transmembrane</keyword>
<feature type="signal peptide" evidence="4">
    <location>
        <begin position="1"/>
        <end position="31"/>
    </location>
</feature>
<feature type="transmembrane region" description="Helical" evidence="3">
    <location>
        <begin position="1102"/>
        <end position="1122"/>
    </location>
</feature>
<accession>A0AAE3DY41</accession>
<evidence type="ECO:0000256" key="2">
    <source>
        <dbReference type="SAM" id="MobiDB-lite"/>
    </source>
</evidence>
<dbReference type="Gene3D" id="2.160.20.110">
    <property type="match status" value="2"/>
</dbReference>
<dbReference type="RefSeq" id="WP_308456354.1">
    <property type="nucleotide sequence ID" value="NZ_JAJEQM010000008.1"/>
</dbReference>
<keyword evidence="3" id="KW-1133">Transmembrane helix</keyword>
<dbReference type="PANTHER" id="PTHR33371">
    <property type="entry name" value="INTERMEMBRANE PHOSPHOLIPID TRANSPORT SYSTEM BINDING PROTEIN MLAD-RELATED"/>
    <property type="match status" value="1"/>
</dbReference>
<feature type="coiled-coil region" evidence="1">
    <location>
        <begin position="461"/>
        <end position="549"/>
    </location>
</feature>
<feature type="region of interest" description="Disordered" evidence="2">
    <location>
        <begin position="564"/>
        <end position="628"/>
    </location>
</feature>
<sequence>MRTTKKNNKIISFLTALVIMLNILPMCIVQADDTVAISTVNDLKEFFEKCVYDEYSKNKKFVLQNDIDLNGVEIKSAEVFCGTFEGGGHSIKNVKLSFEGSNKGLFCSVTKEGQIRDLNITGDIKVTVGTDTESIFRQKATSILSKTDINTQNFDKGSKGAGGLVGYNEGKIVNCSYGGNVKGQKQVGGLVGYNAMTGVVDSSANLATVVGDSETGGIVGYNEGRIKLSRNDGKVCPDANENTVNAGGICGNNEGAVVICTNNGAVGGESFGDNIGGIVGTQSGEVRECINNAAVQGRRSVGGVVGRFEPYTDIDLSYQSAKAAIEKDIDTFQNDISSARTKLIEYGLKLLTGSNDVSGLMSLLGLGDAKNNTRSRLDVLTDSAVNMMDSITNAVNSASDSNVTGSLKDTLDQARGDISSFTDESKQSIRDVSDSLNTSLESLDDFLDEFDGKGDELSDLIDNLNDSLDKGKDDVDDSKDKLSNRLDKMEKDIDDVIDNLDDTNEELKKLLRQLKYVSGDVGDSVSDTMENLDNLVLNMSKELKGLKDTIKSFKDVLDKLGSTLPTLKPLPTLGPMTRPTETPSNGGSGGNSGGSNSNNDTSSESVKSEDDIDPGYNVTPDGELDSSYDVEPSVVGMLKDMLFTTAKAAETDDEKTAISDLKSTDISLPRLIGDENADTALVKYCINNGTVDGTESTGGVVGCVGFESIVRSGENLTLPDGTKVNSDSVLKAVIDSCISFGNVTAESKYAGGICGKSDIGDIKNSLTTGEITVNDGSYSGGTAGYTSGNIDNCIAINDVDGNDHIGGIAGSAKNINTSYSLPRLDGKKDDAGAIVGFVDGDVTGCYFIDEGLSGISGMNLEGRAEAVKPDDMTTSDGSFPSRMPLLDNGNFYMADGDKFLPQIKSLAQNDAESIGAILQSKSTELSRFHFNVIFKDKDKELKSMTVDYGTVLNDSDIPKLTADGSEVPMWDKDVKSPIIRHTTFSAEYNKATTTISSGEEPPLMLAESVFADNTTLSLKEEDVDHVFDGYKNGKTYSFTLSKDAYDVIKVHIRDDKKKAAKIAVQIDGKWSMVDCTIDGSYAVFETAKPCKYVLLYKKISPIVPIVICGGTAVLLMAVFIVLRRIKKHGRSKEKENV</sequence>
<proteinExistence type="predicted"/>
<dbReference type="Proteomes" id="UP001198242">
    <property type="component" value="Unassembled WGS sequence"/>
</dbReference>
<reference evidence="5 6" key="1">
    <citation type="submission" date="2021-10" db="EMBL/GenBank/DDBJ databases">
        <title>Anaerobic single-cell dispensing facilitates the cultivation of human gut bacteria.</title>
        <authorList>
            <person name="Afrizal A."/>
        </authorList>
    </citation>
    <scope>NUCLEOTIDE SEQUENCE [LARGE SCALE GENOMIC DNA]</scope>
    <source>
        <strain evidence="5 6">CLA-AA-H232</strain>
    </source>
</reference>
<comment type="caution">
    <text evidence="5">The sequence shown here is derived from an EMBL/GenBank/DDBJ whole genome shotgun (WGS) entry which is preliminary data.</text>
</comment>
<evidence type="ECO:0000313" key="6">
    <source>
        <dbReference type="Proteomes" id="UP001198242"/>
    </source>
</evidence>
<evidence type="ECO:0000256" key="3">
    <source>
        <dbReference type="SAM" id="Phobius"/>
    </source>
</evidence>
<evidence type="ECO:0000256" key="1">
    <source>
        <dbReference type="SAM" id="Coils"/>
    </source>
</evidence>
<keyword evidence="6" id="KW-1185">Reference proteome</keyword>
<evidence type="ECO:0008006" key="7">
    <source>
        <dbReference type="Google" id="ProtNLM"/>
    </source>
</evidence>
<keyword evidence="4" id="KW-0732">Signal</keyword>
<feature type="chain" id="PRO_5041952476" description="GLUG domain-containing protein" evidence="4">
    <location>
        <begin position="32"/>
        <end position="1137"/>
    </location>
</feature>
<dbReference type="EMBL" id="JAJEQM010000008">
    <property type="protein sequence ID" value="MCC2210511.1"/>
    <property type="molecule type" value="Genomic_DNA"/>
</dbReference>
<organism evidence="5 6">
    <name type="scientific">Hominilimicola fabiformis</name>
    <dbReference type="NCBI Taxonomy" id="2885356"/>
    <lineage>
        <taxon>Bacteria</taxon>
        <taxon>Bacillati</taxon>
        <taxon>Bacillota</taxon>
        <taxon>Clostridia</taxon>
        <taxon>Eubacteriales</taxon>
        <taxon>Oscillospiraceae</taxon>
        <taxon>Hominilimicola</taxon>
    </lineage>
</organism>
<name>A0AAE3DY41_9FIRM</name>
<dbReference type="Gene3D" id="1.20.1170.10">
    <property type="match status" value="1"/>
</dbReference>
<keyword evidence="3" id="KW-0472">Membrane</keyword>
<dbReference type="PANTHER" id="PTHR33371:SF4">
    <property type="entry name" value="INTERMEMBRANE PHOSPHOLIPID TRANSPORT SYSTEM BINDING PROTEIN MLAD"/>
    <property type="match status" value="1"/>
</dbReference>
<dbReference type="SUPFAM" id="SSF58100">
    <property type="entry name" value="Bacterial hemolysins"/>
    <property type="match status" value="1"/>
</dbReference>
<feature type="compositionally biased region" description="Low complexity" evidence="2">
    <location>
        <begin position="564"/>
        <end position="577"/>
    </location>
</feature>
<gene>
    <name evidence="5" type="ORF">LKE05_06870</name>
</gene>
<dbReference type="InterPro" id="IPR052336">
    <property type="entry name" value="MlaD_Phospholipid_Transporter"/>
</dbReference>
<evidence type="ECO:0000313" key="5">
    <source>
        <dbReference type="EMBL" id="MCC2210511.1"/>
    </source>
</evidence>
<dbReference type="AlphaFoldDB" id="A0AAE3DY41"/>